<feature type="transmembrane region" description="Helical" evidence="6">
    <location>
        <begin position="42"/>
        <end position="60"/>
    </location>
</feature>
<evidence type="ECO:0000313" key="8">
    <source>
        <dbReference type="EMBL" id="CRY99860.1"/>
    </source>
</evidence>
<dbReference type="PANTHER" id="PTHR30485:SF2">
    <property type="entry name" value="BLL0597 PROTEIN"/>
    <property type="match status" value="1"/>
</dbReference>
<dbReference type="InterPro" id="IPR051542">
    <property type="entry name" value="Hydrogenase_cytochrome"/>
</dbReference>
<evidence type="ECO:0000256" key="3">
    <source>
        <dbReference type="ARBA" id="ARBA00022692"/>
    </source>
</evidence>
<evidence type="ECO:0000256" key="6">
    <source>
        <dbReference type="SAM" id="Phobius"/>
    </source>
</evidence>
<evidence type="ECO:0000256" key="1">
    <source>
        <dbReference type="ARBA" id="ARBA00004651"/>
    </source>
</evidence>
<dbReference type="GO" id="GO:0005886">
    <property type="term" value="C:plasma membrane"/>
    <property type="evidence" value="ECO:0007669"/>
    <property type="project" value="UniProtKB-SubCell"/>
</dbReference>
<evidence type="ECO:0000256" key="2">
    <source>
        <dbReference type="ARBA" id="ARBA00022475"/>
    </source>
</evidence>
<organism evidence="8 9">
    <name type="scientific">Neisseria meningitidis serogroup B</name>
    <dbReference type="NCBI Taxonomy" id="491"/>
    <lineage>
        <taxon>Bacteria</taxon>
        <taxon>Pseudomonadati</taxon>
        <taxon>Pseudomonadota</taxon>
        <taxon>Betaproteobacteria</taxon>
        <taxon>Neisseriales</taxon>
        <taxon>Neisseriaceae</taxon>
        <taxon>Neisseria</taxon>
    </lineage>
</organism>
<dbReference type="InterPro" id="IPR016174">
    <property type="entry name" value="Di-haem_cyt_TM"/>
</dbReference>
<dbReference type="Pfam" id="PF01292">
    <property type="entry name" value="Ni_hydr_CYTB"/>
    <property type="match status" value="1"/>
</dbReference>
<dbReference type="GO" id="GO:0020037">
    <property type="term" value="F:heme binding"/>
    <property type="evidence" value="ECO:0007669"/>
    <property type="project" value="TreeGrafter"/>
</dbReference>
<dbReference type="Proteomes" id="UP000182715">
    <property type="component" value="Unassembled WGS sequence"/>
</dbReference>
<dbReference type="InterPro" id="IPR011577">
    <property type="entry name" value="Cyt_b561_bac/Ni-Hgenase"/>
</dbReference>
<dbReference type="GO" id="GO:0009055">
    <property type="term" value="F:electron transfer activity"/>
    <property type="evidence" value="ECO:0007669"/>
    <property type="project" value="InterPro"/>
</dbReference>
<keyword evidence="4 6" id="KW-1133">Transmembrane helix</keyword>
<keyword evidence="5 6" id="KW-0472">Membrane</keyword>
<dbReference type="SUPFAM" id="SSF81342">
    <property type="entry name" value="Transmembrane di-heme cytochromes"/>
    <property type="match status" value="1"/>
</dbReference>
<evidence type="ECO:0000256" key="5">
    <source>
        <dbReference type="ARBA" id="ARBA00023136"/>
    </source>
</evidence>
<dbReference type="PANTHER" id="PTHR30485">
    <property type="entry name" value="NI/FE-HYDROGENASE 1 B-TYPE CYTOCHROME SUBUNIT"/>
    <property type="match status" value="1"/>
</dbReference>
<evidence type="ECO:0000256" key="4">
    <source>
        <dbReference type="ARBA" id="ARBA00022989"/>
    </source>
</evidence>
<feature type="domain" description="Cytochrome b561 bacterial/Ni-hydrogenase" evidence="7">
    <location>
        <begin position="7"/>
        <end position="182"/>
    </location>
</feature>
<accession>A0A0H5QF46</accession>
<name>A0A0H5QF46_NEIMI</name>
<protein>
    <submittedName>
        <fullName evidence="8">Nickel-dependent hydrogenase, b-type cytochrome subunit</fullName>
    </submittedName>
</protein>
<dbReference type="Gene3D" id="1.20.950.20">
    <property type="entry name" value="Transmembrane di-heme cytochromes, Chain C"/>
    <property type="match status" value="1"/>
</dbReference>
<keyword evidence="3 6" id="KW-0812">Transmembrane</keyword>
<dbReference type="EMBL" id="CVTF01000102">
    <property type="protein sequence ID" value="CRY99860.1"/>
    <property type="molecule type" value="Genomic_DNA"/>
</dbReference>
<feature type="transmembrane region" description="Helical" evidence="6">
    <location>
        <begin position="199"/>
        <end position="217"/>
    </location>
</feature>
<sequence>MKNKTKVWDFPTRLFHWLLAASLPFMWYSAKTGGDMLQWHTRVGLFVLFLLVFRLCWGIWGSDTARFSRFVQGWAGIRGYLKNGIPEHIQPGHNPLGALMVVALLVAVSFQVGTGLFAADENTFSTNGYLNHLVSEHTGSLMRKIHLNFFKLLAVFSAIHIAAVAAYRVFKKKNLVLPMITGFKYIEGKTSIRFAGKTALAAALSVAALAAAAILLLS</sequence>
<keyword evidence="2" id="KW-1003">Cell membrane</keyword>
<feature type="transmembrane region" description="Helical" evidence="6">
    <location>
        <begin position="12"/>
        <end position="30"/>
    </location>
</feature>
<proteinExistence type="predicted"/>
<evidence type="ECO:0000259" key="7">
    <source>
        <dbReference type="Pfam" id="PF01292"/>
    </source>
</evidence>
<feature type="transmembrane region" description="Helical" evidence="6">
    <location>
        <begin position="96"/>
        <end position="119"/>
    </location>
</feature>
<feature type="transmembrane region" description="Helical" evidence="6">
    <location>
        <begin position="149"/>
        <end position="170"/>
    </location>
</feature>
<dbReference type="FunFam" id="1.20.950.20:FF:000011">
    <property type="entry name" value="Nickel-dependent hydrogenase b-type cytochrome subunit"/>
    <property type="match status" value="1"/>
</dbReference>
<evidence type="ECO:0000313" key="9">
    <source>
        <dbReference type="Proteomes" id="UP000182715"/>
    </source>
</evidence>
<dbReference type="AlphaFoldDB" id="A0A0H5QF46"/>
<dbReference type="GO" id="GO:0022904">
    <property type="term" value="P:respiratory electron transport chain"/>
    <property type="evidence" value="ECO:0007669"/>
    <property type="project" value="InterPro"/>
</dbReference>
<comment type="subcellular location">
    <subcellularLocation>
        <location evidence="1">Cell membrane</location>
        <topology evidence="1">Multi-pass membrane protein</topology>
    </subcellularLocation>
</comment>
<reference evidence="8 9" key="1">
    <citation type="submission" date="2014-11" db="EMBL/GenBank/DDBJ databases">
        <authorList>
            <person name="Diene M.Seydina."/>
        </authorList>
    </citation>
    <scope>NUCLEOTIDE SEQUENCE [LARGE SCALE GENOMIC DNA]</scope>
    <source>
        <strain evidence="8 9">Neisseria meningitidis CHUV</strain>
    </source>
</reference>